<dbReference type="Proteomes" id="UP001597073">
    <property type="component" value="Unassembled WGS sequence"/>
</dbReference>
<protein>
    <submittedName>
        <fullName evidence="1">Uncharacterized protein</fullName>
    </submittedName>
</protein>
<evidence type="ECO:0000313" key="1">
    <source>
        <dbReference type="EMBL" id="MFD0763273.1"/>
    </source>
</evidence>
<gene>
    <name evidence="1" type="ORF">ACFQZI_00310</name>
</gene>
<comment type="caution">
    <text evidence="1">The sequence shown here is derived from an EMBL/GenBank/DDBJ whole genome shotgun (WGS) entry which is preliminary data.</text>
</comment>
<organism evidence="1 2">
    <name type="scientific">Mucilaginibacter lutimaris</name>
    <dbReference type="NCBI Taxonomy" id="931629"/>
    <lineage>
        <taxon>Bacteria</taxon>
        <taxon>Pseudomonadati</taxon>
        <taxon>Bacteroidota</taxon>
        <taxon>Sphingobacteriia</taxon>
        <taxon>Sphingobacteriales</taxon>
        <taxon>Sphingobacteriaceae</taxon>
        <taxon>Mucilaginibacter</taxon>
    </lineage>
</organism>
<keyword evidence="2" id="KW-1185">Reference proteome</keyword>
<name>A0ABW2Z9C7_9SPHI</name>
<dbReference type="EMBL" id="JBHTIA010000002">
    <property type="protein sequence ID" value="MFD0763273.1"/>
    <property type="molecule type" value="Genomic_DNA"/>
</dbReference>
<sequence>MNFTQLGGVYDAVTGRWTTGRTVTSIPLTKTSALSEIETDKSTKIQN</sequence>
<evidence type="ECO:0000313" key="2">
    <source>
        <dbReference type="Proteomes" id="UP001597073"/>
    </source>
</evidence>
<accession>A0ABW2Z9C7</accession>
<proteinExistence type="predicted"/>
<reference evidence="2" key="1">
    <citation type="journal article" date="2019" name="Int. J. Syst. Evol. Microbiol.">
        <title>The Global Catalogue of Microorganisms (GCM) 10K type strain sequencing project: providing services to taxonomists for standard genome sequencing and annotation.</title>
        <authorList>
            <consortium name="The Broad Institute Genomics Platform"/>
            <consortium name="The Broad Institute Genome Sequencing Center for Infectious Disease"/>
            <person name="Wu L."/>
            <person name="Ma J."/>
        </authorList>
    </citation>
    <scope>NUCLEOTIDE SEQUENCE [LARGE SCALE GENOMIC DNA]</scope>
    <source>
        <strain evidence="2">CCUG 60742</strain>
    </source>
</reference>
<dbReference type="RefSeq" id="WP_377137188.1">
    <property type="nucleotide sequence ID" value="NZ_JBHTIA010000002.1"/>
</dbReference>